<accession>E7FWA7</accession>
<keyword evidence="3" id="KW-1185">Reference proteome</keyword>
<proteinExistence type="predicted"/>
<dbReference type="Proteomes" id="UP000003028">
    <property type="component" value="Unassembled WGS sequence"/>
</dbReference>
<reference evidence="2" key="1">
    <citation type="submission" date="2011-01" db="EMBL/GenBank/DDBJ databases">
        <authorList>
            <person name="Muzny D."/>
            <person name="Qin X."/>
            <person name="Buhay C."/>
            <person name="Dugan-Rocha S."/>
            <person name="Ding Y."/>
            <person name="Chen G."/>
            <person name="Hawes A."/>
            <person name="Holder M."/>
            <person name="Jhangiani S."/>
            <person name="Johnson A."/>
            <person name="Khan Z."/>
            <person name="Li Z."/>
            <person name="Liu W."/>
            <person name="Liu X."/>
            <person name="Perez L."/>
            <person name="Shen H."/>
            <person name="Wang Q."/>
            <person name="Watt J."/>
            <person name="Xi L."/>
            <person name="Xin Y."/>
            <person name="Zhou J."/>
            <person name="Deng J."/>
            <person name="Jiang H."/>
            <person name="Liu Y."/>
            <person name="Qu J."/>
            <person name="Song X.-Z."/>
            <person name="Zhang L."/>
            <person name="Villasana D."/>
            <person name="Johnson A."/>
            <person name="Liu J."/>
            <person name="Liyanage D."/>
            <person name="Lorensuhewa L."/>
            <person name="Robinson T."/>
            <person name="Song A."/>
            <person name="Song B.-B."/>
            <person name="Dinh H."/>
            <person name="Thornton R."/>
            <person name="Coyle M."/>
            <person name="Francisco L."/>
            <person name="Jackson L."/>
            <person name="Javaid M."/>
            <person name="Korchina V."/>
            <person name="Kovar C."/>
            <person name="Mata R."/>
            <person name="Mathew T."/>
            <person name="Ngo R."/>
            <person name="Nguyen L."/>
            <person name="Nguyen N."/>
            <person name="Okwuonu G."/>
            <person name="Ongeri F."/>
            <person name="Pham C."/>
            <person name="Simmons D."/>
            <person name="Wilczek-Boney K."/>
            <person name="Hale W."/>
            <person name="Jakkamsetti A."/>
            <person name="Pham P."/>
            <person name="Ruth R."/>
            <person name="San Lucas F."/>
            <person name="Warren J."/>
            <person name="Zhang J."/>
            <person name="Zhao Z."/>
            <person name="Zhou C."/>
            <person name="Zhu D."/>
            <person name="Lee S."/>
            <person name="Bess C."/>
            <person name="Blankenburg K."/>
            <person name="Forbes L."/>
            <person name="Fu Q."/>
            <person name="Gubbala S."/>
            <person name="Hirani K."/>
            <person name="Jayaseelan J.C."/>
            <person name="Lara F."/>
            <person name="Munidasa M."/>
            <person name="Palculict T."/>
            <person name="Patil S."/>
            <person name="Pu L.-L."/>
            <person name="Saada N."/>
            <person name="Tang L."/>
            <person name="Weissenberger G."/>
            <person name="Zhu Y."/>
            <person name="Hemphill L."/>
            <person name="Shang Y."/>
            <person name="Youmans B."/>
            <person name="Ayvaz T."/>
            <person name="Ross M."/>
            <person name="Santibanez J."/>
            <person name="Aqrawi P."/>
            <person name="Gross S."/>
            <person name="Joshi V."/>
            <person name="Fowler G."/>
            <person name="Nazareth L."/>
            <person name="Reid J."/>
            <person name="Worley K."/>
            <person name="Petrosino J."/>
            <person name="Highlander S."/>
            <person name="Gibbs R."/>
        </authorList>
    </citation>
    <scope>NUCLEOTIDE SEQUENCE [LARGE SCALE GENOMIC DNA]</scope>
    <source>
        <strain evidence="2">ATCC 19414</strain>
    </source>
</reference>
<dbReference type="SUPFAM" id="SSF56059">
    <property type="entry name" value="Glutathione synthetase ATP-binding domain-like"/>
    <property type="match status" value="1"/>
</dbReference>
<feature type="domain" description="Alpha-L-glutamate ligase-related protein ATP-grasp" evidence="1">
    <location>
        <begin position="88"/>
        <end position="318"/>
    </location>
</feature>
<organism evidence="2 3">
    <name type="scientific">Erysipelothrix rhusiopathiae ATCC 19414</name>
    <dbReference type="NCBI Taxonomy" id="525280"/>
    <lineage>
        <taxon>Bacteria</taxon>
        <taxon>Bacillati</taxon>
        <taxon>Bacillota</taxon>
        <taxon>Erysipelotrichia</taxon>
        <taxon>Erysipelotrichales</taxon>
        <taxon>Erysipelotrichaceae</taxon>
        <taxon>Erysipelothrix</taxon>
    </lineage>
</organism>
<evidence type="ECO:0000259" key="1">
    <source>
        <dbReference type="Pfam" id="PF14397"/>
    </source>
</evidence>
<evidence type="ECO:0000313" key="3">
    <source>
        <dbReference type="Proteomes" id="UP000003028"/>
    </source>
</evidence>
<dbReference type="STRING" id="1648.A2I91_03950"/>
<gene>
    <name evidence="2" type="ORF">HMPREF0357_11284</name>
</gene>
<comment type="caution">
    <text evidence="2">The sequence shown here is derived from an EMBL/GenBank/DDBJ whole genome shotgun (WGS) entry which is preliminary data.</text>
</comment>
<dbReference type="EMBL" id="ACLK02000002">
    <property type="protein sequence ID" value="EFY09177.1"/>
    <property type="molecule type" value="Genomic_DNA"/>
</dbReference>
<dbReference type="Pfam" id="PF14397">
    <property type="entry name" value="ATPgrasp_ST"/>
    <property type="match status" value="1"/>
</dbReference>
<protein>
    <recommendedName>
        <fullName evidence="1">Alpha-L-glutamate ligase-related protein ATP-grasp domain-containing protein</fullName>
    </recommendedName>
</protein>
<dbReference type="AlphaFoldDB" id="E7FWA7"/>
<sequence>MRGTKMKKLFWKIKYYFKRLFSMDFSGFKNAIQYAHEKSGRSRIVLFFDMVWCSFKYTAGYVDYNEFEFYDLNSKQRETFITLGHSARIAKYYNDPEYLDIFDDKSIFVKRFSDFVHRDTFDIRESDAQGLEAFVRKHGKVMAKRTTDYVGRGIEVVDVNENPELDFETLYVALMDNRQYLIEEFFKQHPKMNELSPTSVNTLRVITFLDDENIPRILVSVLKSGLGSHVDNIGQGGMYTILDDSGTVVYPFIDKNCNQHTKHPITGTDLIGFKVPHYEQLIASIKEACLVIPQVRYMGWDVAVGVDGPEIIEGNSSTGPFQVIPSMSDEKVGVKPIYDQYIKTY</sequence>
<name>E7FWA7_ERYRH</name>
<evidence type="ECO:0000313" key="2">
    <source>
        <dbReference type="EMBL" id="EFY09177.1"/>
    </source>
</evidence>
<dbReference type="InterPro" id="IPR039523">
    <property type="entry name" value="RimK-rel_E_lig_ATP-grasp"/>
</dbReference>